<dbReference type="GO" id="GO:0006004">
    <property type="term" value="P:fucose metabolic process"/>
    <property type="evidence" value="ECO:0007669"/>
    <property type="project" value="InterPro"/>
</dbReference>
<dbReference type="SMART" id="SM00812">
    <property type="entry name" value="Alpha_L_fucos"/>
    <property type="match status" value="1"/>
</dbReference>
<dbReference type="PANTHER" id="PTHR10030:SF37">
    <property type="entry name" value="ALPHA-L-FUCOSIDASE-RELATED"/>
    <property type="match status" value="1"/>
</dbReference>
<feature type="domain" description="Glycoside hydrolase family 29 N-terminal" evidence="8">
    <location>
        <begin position="18"/>
        <end position="340"/>
    </location>
</feature>
<feature type="site" description="May be important for catalysis" evidence="7">
    <location>
        <position position="272"/>
    </location>
</feature>
<dbReference type="AlphaFoldDB" id="A0AAC8YGQ1"/>
<reference evidence="10 12" key="1">
    <citation type="journal article" date="2016" name="Plant Dis.">
        <title>Improved production of propionic acid using genome shuffling.</title>
        <authorList>
            <person name="Luna-Flores C.H."/>
            <person name="Palfreyman R.W."/>
            <person name="Kromer J.O."/>
            <person name="Nielsen L.K."/>
            <person name="Marcellin E."/>
        </authorList>
    </citation>
    <scope>NUCLEOTIDE SEQUENCE [LARGE SCALE GENOMIC DNA]</scope>
    <source>
        <strain evidence="10 12">F3E8</strain>
    </source>
</reference>
<protein>
    <recommendedName>
        <fullName evidence="3">alpha-L-fucosidase</fullName>
        <ecNumber evidence="3">3.2.1.51</ecNumber>
    </recommendedName>
</protein>
<evidence type="ECO:0000256" key="2">
    <source>
        <dbReference type="ARBA" id="ARBA00007951"/>
    </source>
</evidence>
<dbReference type="Pfam" id="PF01120">
    <property type="entry name" value="Alpha_L_fucos"/>
    <property type="match status" value="1"/>
</dbReference>
<dbReference type="PIRSF" id="PIRSF001092">
    <property type="entry name" value="Alpha-L-fucosidase"/>
    <property type="match status" value="1"/>
</dbReference>
<dbReference type="Gene3D" id="3.20.20.80">
    <property type="entry name" value="Glycosidases"/>
    <property type="match status" value="1"/>
</dbReference>
<evidence type="ECO:0000256" key="6">
    <source>
        <dbReference type="ARBA" id="ARBA00023295"/>
    </source>
</evidence>
<dbReference type="InterPro" id="IPR016286">
    <property type="entry name" value="FUC_metazoa-typ"/>
</dbReference>
<name>A0AAC8YGQ1_9ACTN</name>
<accession>A0AAC8YGQ1</accession>
<dbReference type="InterPro" id="IPR000933">
    <property type="entry name" value="Glyco_hydro_29"/>
</dbReference>
<evidence type="ECO:0000256" key="7">
    <source>
        <dbReference type="PIRSR" id="PIRSR001092-1"/>
    </source>
</evidence>
<evidence type="ECO:0000256" key="3">
    <source>
        <dbReference type="ARBA" id="ARBA00012662"/>
    </source>
</evidence>
<dbReference type="GO" id="GO:0016139">
    <property type="term" value="P:glycoside catabolic process"/>
    <property type="evidence" value="ECO:0007669"/>
    <property type="project" value="TreeGrafter"/>
</dbReference>
<evidence type="ECO:0000313" key="10">
    <source>
        <dbReference type="EMBL" id="AOZ47126.1"/>
    </source>
</evidence>
<comment type="similarity">
    <text evidence="2">Belongs to the glycosyl hydrolase 29 family.</text>
</comment>
<evidence type="ECO:0000313" key="12">
    <source>
        <dbReference type="Proteomes" id="UP000178666"/>
    </source>
</evidence>
<dbReference type="EMBL" id="CP015970">
    <property type="protein sequence ID" value="AOZ47126.1"/>
    <property type="molecule type" value="Genomic_DNA"/>
</dbReference>
<dbReference type="GO" id="GO:0005764">
    <property type="term" value="C:lysosome"/>
    <property type="evidence" value="ECO:0007669"/>
    <property type="project" value="TreeGrafter"/>
</dbReference>
<dbReference type="RefSeq" id="WP_062819716.1">
    <property type="nucleotide sequence ID" value="NZ_CP014352.1"/>
</dbReference>
<dbReference type="PANTHER" id="PTHR10030">
    <property type="entry name" value="ALPHA-L-FUCOSIDASE"/>
    <property type="match status" value="1"/>
</dbReference>
<dbReference type="InterPro" id="IPR057739">
    <property type="entry name" value="Glyco_hydro_29_N"/>
</dbReference>
<dbReference type="EMBL" id="CP014352">
    <property type="protein sequence ID" value="AMS05657.1"/>
    <property type="molecule type" value="Genomic_DNA"/>
</dbReference>
<sequence length="441" mass="49334">MTSPLTAPAPVDPRFDRSAWWRADRFGMFIHWGAYSVPARGEWVRSYERIGLDDYRSAVDAFRPDPDFDAWARTAADAGMRYAVLTAKHHDGYALFDSALSDYTTATVLGRDLVAEFLAAFRARGIKVGLYFSLLDWSRPDYPHFGDLHHPMRDAEEFRDHAPDLASYREFLHGQVCEICSNYGKLDVLWFDFSYSGMGPAEWGASELMRIVRELQPDAVLDNRLEGSGSDHGSLLTDSPTPWSGDFTSPEQVIPAEPIVDVHGRPVPWESCLTLNNHWGYCRSDHDWKPAPVLIHRLVECVSKGGNMLLNVGPDARGRIPVESRRILARIGEWMDANSESVRGCGPAGLGRPEWGRWTAGHGKLYAHVMEPPVGPLVLTGLDRDQVRSVHLLSDGSELPLVDSWTVVGGRSRAMVSFGPQPEWTYPLPDPVDTVLEIELR</sequence>
<reference evidence="9 11" key="2">
    <citation type="submission" date="2016-02" db="EMBL/GenBank/DDBJ databases">
        <title>Complete Genome Sequence of Propionibacterium acidipropionici ATCC 55737.</title>
        <authorList>
            <person name="Luna Flores C.H."/>
            <person name="Nielsen L.K."/>
            <person name="Marcellin E."/>
        </authorList>
    </citation>
    <scope>NUCLEOTIDE SEQUENCE [LARGE SCALE GENOMIC DNA]</scope>
    <source>
        <strain evidence="9 11">ATCC 55737</strain>
    </source>
</reference>
<dbReference type="Proteomes" id="UP000075221">
    <property type="component" value="Chromosome"/>
</dbReference>
<evidence type="ECO:0000256" key="4">
    <source>
        <dbReference type="ARBA" id="ARBA00022729"/>
    </source>
</evidence>
<evidence type="ECO:0000313" key="9">
    <source>
        <dbReference type="EMBL" id="AMS05657.1"/>
    </source>
</evidence>
<dbReference type="EC" id="3.2.1.51" evidence="3"/>
<dbReference type="InterPro" id="IPR017853">
    <property type="entry name" value="GH"/>
</dbReference>
<gene>
    <name evidence="10" type="ORF">A8L58_10990</name>
    <name evidence="9" type="ORF">AXH35_09550</name>
</gene>
<keyword evidence="4" id="KW-0732">Signal</keyword>
<organism evidence="9 11">
    <name type="scientific">Acidipropionibacterium acidipropionici</name>
    <dbReference type="NCBI Taxonomy" id="1748"/>
    <lineage>
        <taxon>Bacteria</taxon>
        <taxon>Bacillati</taxon>
        <taxon>Actinomycetota</taxon>
        <taxon>Actinomycetes</taxon>
        <taxon>Propionibacteriales</taxon>
        <taxon>Propionibacteriaceae</taxon>
        <taxon>Acidipropionibacterium</taxon>
    </lineage>
</organism>
<comment type="function">
    <text evidence="1">Alpha-L-fucosidase is responsible for hydrolyzing the alpha-1,6-linked fucose joined to the reducing-end N-acetylglucosamine of the carbohydrate moieties of glycoproteins.</text>
</comment>
<dbReference type="GO" id="GO:0004560">
    <property type="term" value="F:alpha-L-fucosidase activity"/>
    <property type="evidence" value="ECO:0007669"/>
    <property type="project" value="InterPro"/>
</dbReference>
<evidence type="ECO:0000256" key="5">
    <source>
        <dbReference type="ARBA" id="ARBA00022801"/>
    </source>
</evidence>
<proteinExistence type="inferred from homology"/>
<evidence type="ECO:0000256" key="1">
    <source>
        <dbReference type="ARBA" id="ARBA00004071"/>
    </source>
</evidence>
<keyword evidence="5" id="KW-0378">Hydrolase</keyword>
<evidence type="ECO:0000259" key="8">
    <source>
        <dbReference type="Pfam" id="PF01120"/>
    </source>
</evidence>
<keyword evidence="12" id="KW-1185">Reference proteome</keyword>
<keyword evidence="6" id="KW-0326">Glycosidase</keyword>
<dbReference type="SUPFAM" id="SSF51445">
    <property type="entry name" value="(Trans)glycosidases"/>
    <property type="match status" value="1"/>
</dbReference>
<dbReference type="Proteomes" id="UP000178666">
    <property type="component" value="Chromosome"/>
</dbReference>
<evidence type="ECO:0000313" key="11">
    <source>
        <dbReference type="Proteomes" id="UP000075221"/>
    </source>
</evidence>